<dbReference type="AlphaFoldDB" id="A0AAD6QMK0"/>
<protein>
    <submittedName>
        <fullName evidence="1">Uncharacterized protein</fullName>
    </submittedName>
</protein>
<comment type="caution">
    <text evidence="1">The sequence shown here is derived from an EMBL/GenBank/DDBJ whole genome shotgun (WGS) entry which is preliminary data.</text>
</comment>
<dbReference type="Proteomes" id="UP001164929">
    <property type="component" value="Chromosome 6"/>
</dbReference>
<evidence type="ECO:0000313" key="2">
    <source>
        <dbReference type="Proteomes" id="UP001164929"/>
    </source>
</evidence>
<proteinExistence type="predicted"/>
<name>A0AAD6QMK0_9ROSI</name>
<dbReference type="EMBL" id="JAQIZT010000006">
    <property type="protein sequence ID" value="KAJ6993080.1"/>
    <property type="molecule type" value="Genomic_DNA"/>
</dbReference>
<gene>
    <name evidence="1" type="ORF">NC653_016267</name>
</gene>
<accession>A0AAD6QMK0</accession>
<sequence>MWARLSWFSLSASIRHRHCKAQPTSLHYPHHFLLFGSKKPMPCHPNLGKRLLVVPLHM</sequence>
<organism evidence="1 2">
    <name type="scientific">Populus alba x Populus x berolinensis</name>
    <dbReference type="NCBI Taxonomy" id="444605"/>
    <lineage>
        <taxon>Eukaryota</taxon>
        <taxon>Viridiplantae</taxon>
        <taxon>Streptophyta</taxon>
        <taxon>Embryophyta</taxon>
        <taxon>Tracheophyta</taxon>
        <taxon>Spermatophyta</taxon>
        <taxon>Magnoliopsida</taxon>
        <taxon>eudicotyledons</taxon>
        <taxon>Gunneridae</taxon>
        <taxon>Pentapetalae</taxon>
        <taxon>rosids</taxon>
        <taxon>fabids</taxon>
        <taxon>Malpighiales</taxon>
        <taxon>Salicaceae</taxon>
        <taxon>Saliceae</taxon>
        <taxon>Populus</taxon>
    </lineage>
</organism>
<evidence type="ECO:0000313" key="1">
    <source>
        <dbReference type="EMBL" id="KAJ6993080.1"/>
    </source>
</evidence>
<reference evidence="1" key="1">
    <citation type="journal article" date="2023" name="Mol. Ecol. Resour.">
        <title>Chromosome-level genome assembly of a triploid poplar Populus alba 'Berolinensis'.</title>
        <authorList>
            <person name="Chen S."/>
            <person name="Yu Y."/>
            <person name="Wang X."/>
            <person name="Wang S."/>
            <person name="Zhang T."/>
            <person name="Zhou Y."/>
            <person name="He R."/>
            <person name="Meng N."/>
            <person name="Wang Y."/>
            <person name="Liu W."/>
            <person name="Liu Z."/>
            <person name="Liu J."/>
            <person name="Guo Q."/>
            <person name="Huang H."/>
            <person name="Sederoff R.R."/>
            <person name="Wang G."/>
            <person name="Qu G."/>
            <person name="Chen S."/>
        </authorList>
    </citation>
    <scope>NUCLEOTIDE SEQUENCE</scope>
    <source>
        <strain evidence="1">SC-2020</strain>
    </source>
</reference>
<keyword evidence="2" id="KW-1185">Reference proteome</keyword>